<sequence>MIDILLATFNGDKFIENQLLSILSQTNKDWRLIIHDDGSTDDTLLIVKKYQAIDTRIHLLDDQVVCRSAANNFLHLLKSATSDYVIFCDQDDIWFESKLQVLYDSIQSEIEAAAVYCNAYGYNGIHITSNQVSLFERNSLSNSLFLNSGVQGCSLLFNRALIDMLLDFPSFIVMHDHYITMGAVSFGKLKYIDLSLMLYRQHDQNVTGNIAVSFRDRIRRFFNRANPIIDRKHYEANKSFYNKFKDKFTLQQQDIFRAYLQFPELSFVQKVSTLIKYNFRMGNNRWILILKLLFKKTI</sequence>
<name>A0ABV0C2C0_9SPHI</name>
<keyword evidence="3" id="KW-1185">Reference proteome</keyword>
<dbReference type="Gene3D" id="3.90.550.10">
    <property type="entry name" value="Spore Coat Polysaccharide Biosynthesis Protein SpsA, Chain A"/>
    <property type="match status" value="1"/>
</dbReference>
<evidence type="ECO:0000313" key="3">
    <source>
        <dbReference type="Proteomes" id="UP001409291"/>
    </source>
</evidence>
<evidence type="ECO:0000259" key="1">
    <source>
        <dbReference type="Pfam" id="PF00535"/>
    </source>
</evidence>
<dbReference type="CDD" id="cd04196">
    <property type="entry name" value="GT_2_like_d"/>
    <property type="match status" value="1"/>
</dbReference>
<dbReference type="InterPro" id="IPR029044">
    <property type="entry name" value="Nucleotide-diphossugar_trans"/>
</dbReference>
<gene>
    <name evidence="2" type="ORF">ABE541_24625</name>
</gene>
<protein>
    <submittedName>
        <fullName evidence="2">Glycosyltransferase family 2 protein</fullName>
    </submittedName>
</protein>
<dbReference type="PANTHER" id="PTHR22916">
    <property type="entry name" value="GLYCOSYLTRANSFERASE"/>
    <property type="match status" value="1"/>
</dbReference>
<proteinExistence type="predicted"/>
<dbReference type="Pfam" id="PF00535">
    <property type="entry name" value="Glycos_transf_2"/>
    <property type="match status" value="1"/>
</dbReference>
<comment type="caution">
    <text evidence="2">The sequence shown here is derived from an EMBL/GenBank/DDBJ whole genome shotgun (WGS) entry which is preliminary data.</text>
</comment>
<feature type="domain" description="Glycosyltransferase 2-like" evidence="1">
    <location>
        <begin position="4"/>
        <end position="126"/>
    </location>
</feature>
<dbReference type="Proteomes" id="UP001409291">
    <property type="component" value="Unassembled WGS sequence"/>
</dbReference>
<organism evidence="2 3">
    <name type="scientific">Sphingobacterium kitahiroshimense</name>
    <dbReference type="NCBI Taxonomy" id="470446"/>
    <lineage>
        <taxon>Bacteria</taxon>
        <taxon>Pseudomonadati</taxon>
        <taxon>Bacteroidota</taxon>
        <taxon>Sphingobacteriia</taxon>
        <taxon>Sphingobacteriales</taxon>
        <taxon>Sphingobacteriaceae</taxon>
        <taxon>Sphingobacterium</taxon>
    </lineage>
</organism>
<accession>A0ABV0C2C0</accession>
<dbReference type="RefSeq" id="WP_346583317.1">
    <property type="nucleotide sequence ID" value="NZ_JBDJNQ010000018.1"/>
</dbReference>
<dbReference type="EMBL" id="JBDJNQ010000018">
    <property type="protein sequence ID" value="MEN5380468.1"/>
    <property type="molecule type" value="Genomic_DNA"/>
</dbReference>
<dbReference type="PANTHER" id="PTHR22916:SF3">
    <property type="entry name" value="UDP-GLCNAC:BETAGAL BETA-1,3-N-ACETYLGLUCOSAMINYLTRANSFERASE-LIKE PROTEIN 1"/>
    <property type="match status" value="1"/>
</dbReference>
<dbReference type="InterPro" id="IPR001173">
    <property type="entry name" value="Glyco_trans_2-like"/>
</dbReference>
<reference evidence="2 3" key="1">
    <citation type="submission" date="2024-04" db="EMBL/GenBank/DDBJ databases">
        <title>WGS of bacteria from Torrens River.</title>
        <authorList>
            <person name="Wyrsch E.R."/>
            <person name="Drigo B."/>
        </authorList>
    </citation>
    <scope>NUCLEOTIDE SEQUENCE [LARGE SCALE GENOMIC DNA]</scope>
    <source>
        <strain evidence="2 3">TWI391</strain>
    </source>
</reference>
<dbReference type="SUPFAM" id="SSF53448">
    <property type="entry name" value="Nucleotide-diphospho-sugar transferases"/>
    <property type="match status" value="1"/>
</dbReference>
<evidence type="ECO:0000313" key="2">
    <source>
        <dbReference type="EMBL" id="MEN5380468.1"/>
    </source>
</evidence>